<proteinExistence type="predicted"/>
<protein>
    <submittedName>
        <fullName evidence="1">Uncharacterized protein</fullName>
    </submittedName>
</protein>
<gene>
    <name evidence="1" type="ORF">ACG02S_24560</name>
</gene>
<organism evidence="1 2">
    <name type="scientific">Pelomonas dachongensis</name>
    <dbReference type="NCBI Taxonomy" id="3299029"/>
    <lineage>
        <taxon>Bacteria</taxon>
        <taxon>Pseudomonadati</taxon>
        <taxon>Pseudomonadota</taxon>
        <taxon>Betaproteobacteria</taxon>
        <taxon>Burkholderiales</taxon>
        <taxon>Sphaerotilaceae</taxon>
        <taxon>Roseateles</taxon>
    </lineage>
</organism>
<name>A0ABW7EU80_9BURK</name>
<evidence type="ECO:0000313" key="2">
    <source>
        <dbReference type="Proteomes" id="UP001606300"/>
    </source>
</evidence>
<dbReference type="Proteomes" id="UP001606300">
    <property type="component" value="Unassembled WGS sequence"/>
</dbReference>
<keyword evidence="2" id="KW-1185">Reference proteome</keyword>
<comment type="caution">
    <text evidence="1">The sequence shown here is derived from an EMBL/GenBank/DDBJ whole genome shotgun (WGS) entry which is preliminary data.</text>
</comment>
<dbReference type="EMBL" id="JBIGHY010000016">
    <property type="protein sequence ID" value="MFG6417072.1"/>
    <property type="molecule type" value="Genomic_DNA"/>
</dbReference>
<dbReference type="RefSeq" id="WP_394473132.1">
    <property type="nucleotide sequence ID" value="NZ_JBIGHY010000016.1"/>
</dbReference>
<accession>A0ABW7EU80</accession>
<sequence>MGPNSYGTMASLLPFEQAILRGIEVGLPVELRIKYSEQLAHINKVQRLLDWNEIEFYRMRWFKVRWPSEARV</sequence>
<reference evidence="1 2" key="1">
    <citation type="submission" date="2024-09" db="EMBL/GenBank/DDBJ databases">
        <title>Novel species of the genus Pelomonas and Roseateles isolated from streams.</title>
        <authorList>
            <person name="Lu H."/>
        </authorList>
    </citation>
    <scope>NUCLEOTIDE SEQUENCE [LARGE SCALE GENOMIC DNA]</scope>
    <source>
        <strain evidence="1 2">DC23W</strain>
    </source>
</reference>
<evidence type="ECO:0000313" key="1">
    <source>
        <dbReference type="EMBL" id="MFG6417072.1"/>
    </source>
</evidence>